<accession>A0A395HTE0</accession>
<sequence length="199" mass="21538">MATIMTSALFALMPLPLPTLAQSPIPALQPAARHHHHSGRSTAAKAPSRPQLPAIALLASLFTVGVHTFRVRVESSRHPMYGSSSPGLVSFDHAIYHRWIQVKEFLEGEESDSPSQAERKAGHATVSLHHLTLELDCGEPTSVAWELPKAIIFHERCGWVLGSTSSGHQARSPGTTTAGIFTALLVEKLDLEARSICEN</sequence>
<dbReference type="AlphaFoldDB" id="A0A395HTE0"/>
<keyword evidence="2" id="KW-0732">Signal</keyword>
<name>A0A395HTE0_ASPHC</name>
<dbReference type="RefSeq" id="XP_025550241.1">
    <property type="nucleotide sequence ID" value="XM_025696398.1"/>
</dbReference>
<feature type="chain" id="PRO_5017389801" evidence="2">
    <location>
        <begin position="22"/>
        <end position="199"/>
    </location>
</feature>
<dbReference type="VEuPathDB" id="FungiDB:BO97DRAFT_415575"/>
<protein>
    <submittedName>
        <fullName evidence="3">Uncharacterized protein</fullName>
    </submittedName>
</protein>
<evidence type="ECO:0000256" key="1">
    <source>
        <dbReference type="SAM" id="MobiDB-lite"/>
    </source>
</evidence>
<reference evidence="3 4" key="1">
    <citation type="submission" date="2018-02" db="EMBL/GenBank/DDBJ databases">
        <title>The genomes of Aspergillus section Nigri reveals drivers in fungal speciation.</title>
        <authorList>
            <consortium name="DOE Joint Genome Institute"/>
            <person name="Vesth T.C."/>
            <person name="Nybo J."/>
            <person name="Theobald S."/>
            <person name="Brandl J."/>
            <person name="Frisvad J.C."/>
            <person name="Nielsen K.F."/>
            <person name="Lyhne E.K."/>
            <person name="Kogle M.E."/>
            <person name="Kuo A."/>
            <person name="Riley R."/>
            <person name="Clum A."/>
            <person name="Nolan M."/>
            <person name="Lipzen A."/>
            <person name="Salamov A."/>
            <person name="Henrissat B."/>
            <person name="Wiebenga A."/>
            <person name="De vries R.P."/>
            <person name="Grigoriev I.V."/>
            <person name="Mortensen U.H."/>
            <person name="Andersen M.R."/>
            <person name="Baker S.E."/>
        </authorList>
    </citation>
    <scope>NUCLEOTIDE SEQUENCE [LARGE SCALE GENOMIC DNA]</scope>
    <source>
        <strain evidence="3 4">CBS 101889</strain>
    </source>
</reference>
<proteinExistence type="predicted"/>
<dbReference type="Proteomes" id="UP000248961">
    <property type="component" value="Unassembled WGS sequence"/>
</dbReference>
<gene>
    <name evidence="3" type="ORF">BO97DRAFT_415575</name>
</gene>
<dbReference type="EMBL" id="KZ824291">
    <property type="protein sequence ID" value="RAL11087.1"/>
    <property type="molecule type" value="Genomic_DNA"/>
</dbReference>
<dbReference type="GeneID" id="37200687"/>
<feature type="region of interest" description="Disordered" evidence="1">
    <location>
        <begin position="28"/>
        <end position="47"/>
    </location>
</feature>
<evidence type="ECO:0000256" key="2">
    <source>
        <dbReference type="SAM" id="SignalP"/>
    </source>
</evidence>
<evidence type="ECO:0000313" key="3">
    <source>
        <dbReference type="EMBL" id="RAL11087.1"/>
    </source>
</evidence>
<feature type="signal peptide" evidence="2">
    <location>
        <begin position="1"/>
        <end position="21"/>
    </location>
</feature>
<keyword evidence="4" id="KW-1185">Reference proteome</keyword>
<organism evidence="3 4">
    <name type="scientific">Aspergillus homomorphus (strain CBS 101889)</name>
    <dbReference type="NCBI Taxonomy" id="1450537"/>
    <lineage>
        <taxon>Eukaryota</taxon>
        <taxon>Fungi</taxon>
        <taxon>Dikarya</taxon>
        <taxon>Ascomycota</taxon>
        <taxon>Pezizomycotina</taxon>
        <taxon>Eurotiomycetes</taxon>
        <taxon>Eurotiomycetidae</taxon>
        <taxon>Eurotiales</taxon>
        <taxon>Aspergillaceae</taxon>
        <taxon>Aspergillus</taxon>
        <taxon>Aspergillus subgen. Circumdati</taxon>
    </lineage>
</organism>
<evidence type="ECO:0000313" key="4">
    <source>
        <dbReference type="Proteomes" id="UP000248961"/>
    </source>
</evidence>